<proteinExistence type="predicted"/>
<evidence type="ECO:0000313" key="2">
    <source>
        <dbReference type="Proteomes" id="UP000036045"/>
    </source>
</evidence>
<protein>
    <submittedName>
        <fullName evidence="1">Uncharacterized protein</fullName>
    </submittedName>
</protein>
<sequence>MEHSIMAVNIEDPVIIDEKLIVMKGFTTGCNMQPFFVALQSVSWWFNPTIDLGQKTVISFSLVISHEDTHFVFLSINLIKIFLLNKGTLIKYGSSNYKIN</sequence>
<reference evidence="1 2" key="1">
    <citation type="submission" date="2015-05" db="EMBL/GenBank/DDBJ databases">
        <title>Whole genome sequence and identification of bacterial endophytes from Costus igneus.</title>
        <authorList>
            <person name="Lee Y.P."/>
            <person name="Gan H.M."/>
            <person name="Eng W."/>
            <person name="Wheatley M.S."/>
            <person name="Caraballo A."/>
            <person name="Polter S."/>
            <person name="Savka M.A."/>
            <person name="Hudson A.O."/>
        </authorList>
    </citation>
    <scope>NUCLEOTIDE SEQUENCE [LARGE SCALE GENOMIC DNA]</scope>
    <source>
        <strain evidence="1 2">RIT379</strain>
    </source>
</reference>
<dbReference type="Proteomes" id="UP000036045">
    <property type="component" value="Unassembled WGS sequence"/>
</dbReference>
<comment type="caution">
    <text evidence="1">The sequence shown here is derived from an EMBL/GenBank/DDBJ whole genome shotgun (WGS) entry which is preliminary data.</text>
</comment>
<dbReference type="AlphaFoldDB" id="A0A0J1KLI5"/>
<evidence type="ECO:0000313" key="1">
    <source>
        <dbReference type="EMBL" id="KLV17560.1"/>
    </source>
</evidence>
<name>A0A0J1KLI5_NIACI</name>
<accession>A0A0J1KLI5</accession>
<dbReference type="EMBL" id="LDPH01000047">
    <property type="protein sequence ID" value="KLV17560.1"/>
    <property type="molecule type" value="Genomic_DNA"/>
</dbReference>
<dbReference type="PATRIC" id="fig|1397.4.peg.4432"/>
<gene>
    <name evidence="1" type="ORF">ABW02_24570</name>
</gene>
<organism evidence="1 2">
    <name type="scientific">Niallia circulans</name>
    <name type="common">Bacillus circulans</name>
    <dbReference type="NCBI Taxonomy" id="1397"/>
    <lineage>
        <taxon>Bacteria</taxon>
        <taxon>Bacillati</taxon>
        <taxon>Bacillota</taxon>
        <taxon>Bacilli</taxon>
        <taxon>Bacillales</taxon>
        <taxon>Bacillaceae</taxon>
        <taxon>Niallia</taxon>
    </lineage>
</organism>
<keyword evidence="2" id="KW-1185">Reference proteome</keyword>